<comment type="caution">
    <text evidence="2">The sequence shown here is derived from an EMBL/GenBank/DDBJ whole genome shotgun (WGS) entry which is preliminary data.</text>
</comment>
<dbReference type="SUPFAM" id="SSF52266">
    <property type="entry name" value="SGNH hydrolase"/>
    <property type="match status" value="1"/>
</dbReference>
<sequence>MNQFFKSNSTVLFQGDSITDCGRTKKKTEFGFGYPAKIISIYQALYPDSNVKFVNRAVSGDRVRDLLQRYKSDFLEIHPDFISILIGVNDTWRRFDRDDPCPIDRFEKEYDELLTKITNDMPNTIIMLITPFLLDNDPNKKCYHPDLNEKIEKVKELANKYKCLLFDYDSILREKIESKEYTQESVSKDGVHPTDFGQSLLAIEYLKRLKIIE</sequence>
<dbReference type="Proteomes" id="UP001470230">
    <property type="component" value="Unassembled WGS sequence"/>
</dbReference>
<evidence type="ECO:0000313" key="2">
    <source>
        <dbReference type="EMBL" id="KAK8887661.1"/>
    </source>
</evidence>
<dbReference type="EMBL" id="JAPFFF010000006">
    <property type="protein sequence ID" value="KAK8887661.1"/>
    <property type="molecule type" value="Genomic_DNA"/>
</dbReference>
<evidence type="ECO:0000313" key="3">
    <source>
        <dbReference type="Proteomes" id="UP001470230"/>
    </source>
</evidence>
<organism evidence="2 3">
    <name type="scientific">Tritrichomonas musculus</name>
    <dbReference type="NCBI Taxonomy" id="1915356"/>
    <lineage>
        <taxon>Eukaryota</taxon>
        <taxon>Metamonada</taxon>
        <taxon>Parabasalia</taxon>
        <taxon>Tritrichomonadida</taxon>
        <taxon>Tritrichomonadidae</taxon>
        <taxon>Tritrichomonas</taxon>
    </lineage>
</organism>
<keyword evidence="3" id="KW-1185">Reference proteome</keyword>
<dbReference type="InterPro" id="IPR051532">
    <property type="entry name" value="Ester_Hydrolysis_Enzymes"/>
</dbReference>
<dbReference type="PANTHER" id="PTHR30383:SF5">
    <property type="entry name" value="SGNH HYDROLASE-TYPE ESTERASE DOMAIN-CONTAINING PROTEIN"/>
    <property type="match status" value="1"/>
</dbReference>
<dbReference type="InterPro" id="IPR013830">
    <property type="entry name" value="SGNH_hydro"/>
</dbReference>
<reference evidence="2 3" key="1">
    <citation type="submission" date="2024-04" db="EMBL/GenBank/DDBJ databases">
        <title>Tritrichomonas musculus Genome.</title>
        <authorList>
            <person name="Alves-Ferreira E."/>
            <person name="Grigg M."/>
            <person name="Lorenzi H."/>
            <person name="Galac M."/>
        </authorList>
    </citation>
    <scope>NUCLEOTIDE SEQUENCE [LARGE SCALE GENOMIC DNA]</scope>
    <source>
        <strain evidence="2 3">EAF2021</strain>
    </source>
</reference>
<proteinExistence type="predicted"/>
<dbReference type="Gene3D" id="3.40.50.1110">
    <property type="entry name" value="SGNH hydrolase"/>
    <property type="match status" value="1"/>
</dbReference>
<dbReference type="CDD" id="cd01834">
    <property type="entry name" value="SGNH_hydrolase_like_2"/>
    <property type="match status" value="1"/>
</dbReference>
<accession>A0ABR2KA71</accession>
<evidence type="ECO:0000259" key="1">
    <source>
        <dbReference type="Pfam" id="PF13472"/>
    </source>
</evidence>
<dbReference type="Pfam" id="PF13472">
    <property type="entry name" value="Lipase_GDSL_2"/>
    <property type="match status" value="1"/>
</dbReference>
<dbReference type="InterPro" id="IPR036514">
    <property type="entry name" value="SGNH_hydro_sf"/>
</dbReference>
<protein>
    <recommendedName>
        <fullName evidence="1">SGNH hydrolase-type esterase domain-containing protein</fullName>
    </recommendedName>
</protein>
<dbReference type="PANTHER" id="PTHR30383">
    <property type="entry name" value="THIOESTERASE 1/PROTEASE 1/LYSOPHOSPHOLIPASE L1"/>
    <property type="match status" value="1"/>
</dbReference>
<feature type="domain" description="SGNH hydrolase-type esterase" evidence="1">
    <location>
        <begin position="15"/>
        <end position="198"/>
    </location>
</feature>
<gene>
    <name evidence="2" type="ORF">M9Y10_038714</name>
</gene>
<name>A0ABR2KA71_9EUKA</name>